<feature type="domain" description="GIY-YIG" evidence="1">
    <location>
        <begin position="107"/>
        <end position="140"/>
    </location>
</feature>
<dbReference type="PROSITE" id="PS50164">
    <property type="entry name" value="GIY_YIG"/>
    <property type="match status" value="1"/>
</dbReference>
<reference evidence="2" key="1">
    <citation type="submission" date="2022-03" db="EMBL/GenBank/DDBJ databases">
        <authorList>
            <person name="Alioto T."/>
            <person name="Alioto T."/>
            <person name="Gomez Garrido J."/>
        </authorList>
    </citation>
    <scope>NUCLEOTIDE SEQUENCE</scope>
</reference>
<name>A0AAD1WQU8_PELCU</name>
<organism evidence="2 3">
    <name type="scientific">Pelobates cultripes</name>
    <name type="common">Western spadefoot toad</name>
    <dbReference type="NCBI Taxonomy" id="61616"/>
    <lineage>
        <taxon>Eukaryota</taxon>
        <taxon>Metazoa</taxon>
        <taxon>Chordata</taxon>
        <taxon>Craniata</taxon>
        <taxon>Vertebrata</taxon>
        <taxon>Euteleostomi</taxon>
        <taxon>Amphibia</taxon>
        <taxon>Batrachia</taxon>
        <taxon>Anura</taxon>
        <taxon>Pelobatoidea</taxon>
        <taxon>Pelobatidae</taxon>
        <taxon>Pelobates</taxon>
    </lineage>
</organism>
<dbReference type="InterPro" id="IPR000305">
    <property type="entry name" value="GIY-YIG_endonuc"/>
</dbReference>
<keyword evidence="3" id="KW-1185">Reference proteome</keyword>
<sequence>RGIPAYQRALNCNRGELLQDKPIFESKKLIRCIANYDAGWTKMRHVIGRFWPLLTQDLHLKDIIPPKGTYQCGRCVACMYIAKGSKTLTNSTDSDTINVRQFFNCNTTGIVYLLTCKCGLKYVGKTIRPFKKRIMEHVHS</sequence>
<dbReference type="Proteomes" id="UP001295444">
    <property type="component" value="Chromosome 12"/>
</dbReference>
<evidence type="ECO:0000259" key="1">
    <source>
        <dbReference type="PROSITE" id="PS50164"/>
    </source>
</evidence>
<dbReference type="EMBL" id="OW240923">
    <property type="protein sequence ID" value="CAH2324776.1"/>
    <property type="molecule type" value="Genomic_DNA"/>
</dbReference>
<accession>A0AAD1WQU8</accession>
<evidence type="ECO:0000313" key="3">
    <source>
        <dbReference type="Proteomes" id="UP001295444"/>
    </source>
</evidence>
<gene>
    <name evidence="2" type="ORF">PECUL_23A002267</name>
</gene>
<feature type="non-terminal residue" evidence="2">
    <location>
        <position position="1"/>
    </location>
</feature>
<proteinExistence type="predicted"/>
<dbReference type="AlphaFoldDB" id="A0AAD1WQU8"/>
<evidence type="ECO:0000313" key="2">
    <source>
        <dbReference type="EMBL" id="CAH2324776.1"/>
    </source>
</evidence>
<feature type="non-terminal residue" evidence="2">
    <location>
        <position position="140"/>
    </location>
</feature>
<protein>
    <recommendedName>
        <fullName evidence="1">GIY-YIG domain-containing protein</fullName>
    </recommendedName>
</protein>